<protein>
    <submittedName>
        <fullName evidence="1">Uncharacterized protein</fullName>
    </submittedName>
</protein>
<keyword evidence="2" id="KW-1185">Reference proteome</keyword>
<name>A0AAV4RNX5_9ARAC</name>
<evidence type="ECO:0000313" key="2">
    <source>
        <dbReference type="Proteomes" id="UP001054837"/>
    </source>
</evidence>
<evidence type="ECO:0000313" key="1">
    <source>
        <dbReference type="EMBL" id="GIY22359.1"/>
    </source>
</evidence>
<sequence>MKRPSRASHVQKKKNHYSICQNLRASIFHGCRTISYFKEQRYHVRQAPTFVYPKLKHKRACREFRTRAKKRDGFTKQEGTDGVDSQLLLFNSLQFPLIVMGETSSEGEICIRA</sequence>
<dbReference type="AlphaFoldDB" id="A0AAV4RNX5"/>
<reference evidence="1 2" key="1">
    <citation type="submission" date="2021-06" db="EMBL/GenBank/DDBJ databases">
        <title>Caerostris darwini draft genome.</title>
        <authorList>
            <person name="Kono N."/>
            <person name="Arakawa K."/>
        </authorList>
    </citation>
    <scope>NUCLEOTIDE SEQUENCE [LARGE SCALE GENOMIC DNA]</scope>
</reference>
<dbReference type="EMBL" id="BPLQ01006433">
    <property type="protein sequence ID" value="GIY22359.1"/>
    <property type="molecule type" value="Genomic_DNA"/>
</dbReference>
<organism evidence="1 2">
    <name type="scientific">Caerostris darwini</name>
    <dbReference type="NCBI Taxonomy" id="1538125"/>
    <lineage>
        <taxon>Eukaryota</taxon>
        <taxon>Metazoa</taxon>
        <taxon>Ecdysozoa</taxon>
        <taxon>Arthropoda</taxon>
        <taxon>Chelicerata</taxon>
        <taxon>Arachnida</taxon>
        <taxon>Araneae</taxon>
        <taxon>Araneomorphae</taxon>
        <taxon>Entelegynae</taxon>
        <taxon>Araneoidea</taxon>
        <taxon>Araneidae</taxon>
        <taxon>Caerostris</taxon>
    </lineage>
</organism>
<dbReference type="Proteomes" id="UP001054837">
    <property type="component" value="Unassembled WGS sequence"/>
</dbReference>
<accession>A0AAV4RNX5</accession>
<gene>
    <name evidence="1" type="ORF">CDAR_593851</name>
</gene>
<proteinExistence type="predicted"/>
<comment type="caution">
    <text evidence="1">The sequence shown here is derived from an EMBL/GenBank/DDBJ whole genome shotgun (WGS) entry which is preliminary data.</text>
</comment>